<evidence type="ECO:0000313" key="11">
    <source>
        <dbReference type="Proteomes" id="UP000319383"/>
    </source>
</evidence>
<gene>
    <name evidence="10" type="primary">purA_2</name>
    <name evidence="8" type="synonym">purA</name>
    <name evidence="10" type="ORF">Mal52_53460</name>
</gene>
<evidence type="ECO:0000256" key="8">
    <source>
        <dbReference type="HAMAP-Rule" id="MF_00011"/>
    </source>
</evidence>
<dbReference type="UniPathway" id="UPA00075">
    <property type="reaction ID" value="UER00335"/>
</dbReference>
<keyword evidence="4 8" id="KW-0547">Nucleotide-binding</keyword>
<accession>A0A517ZWI0</accession>
<comment type="similarity">
    <text evidence="8 9">Belongs to the adenylosuccinate synthetase family.</text>
</comment>
<evidence type="ECO:0000256" key="5">
    <source>
        <dbReference type="ARBA" id="ARBA00022755"/>
    </source>
</evidence>
<dbReference type="Pfam" id="PF00709">
    <property type="entry name" value="Adenylsucc_synt"/>
    <property type="match status" value="1"/>
</dbReference>
<sequence>MRPYITKQHSDSAQVSGWECGKSIEELNLVSATSVVGLQWGDEAKGKLVDILTLEHDIVVRYQGGNNAGHTVVFNGKTYKLSLLPTGILRSEKLSVIGPGLVVNPKALLSEMEAIRQQGIEIGENLIISDRAHVIFPHHMAEEAVLEASRKDDAIGTTMRGIGTCYRDKAGRTHAIRVGDLYHEASFRSRLESIVEQKNTIIQALAPGSETIDHAAVAEEYLEYARILKPHVTDTTARLHREIAAGKRLLFEGAQGSLLDVDHGTFPFVTSSNSSSAGIHNGSGVPQRHIDRMIGIVKAYTTRVGGGPFPTELDNEIGQLIRDTGNEYGTVTGRPRRCGWLDAVATGYSARVCGVDCIAVTLLDVLSELDEIQICEAYEINGQRTTDVPSHVEDLAVVKPIFRTLPGWKTDITGARTLEDLPANARKYLDNVAELVGVPVEFISIGPDREQTIII</sequence>
<evidence type="ECO:0000256" key="2">
    <source>
        <dbReference type="ARBA" id="ARBA00022598"/>
    </source>
</evidence>
<dbReference type="Proteomes" id="UP000319383">
    <property type="component" value="Chromosome"/>
</dbReference>
<feature type="binding site" description="in other chain" evidence="8">
    <location>
        <position position="334"/>
    </location>
    <ligand>
        <name>IMP</name>
        <dbReference type="ChEBI" id="CHEBI:58053"/>
        <note>ligand shared between dimeric partners</note>
    </ligand>
</feature>
<feature type="binding site" description="in other chain" evidence="8">
    <location>
        <position position="270"/>
    </location>
    <ligand>
        <name>IMP</name>
        <dbReference type="ChEBI" id="CHEBI:58053"/>
        <note>ligand shared between dimeric partners</note>
    </ligand>
</feature>
<dbReference type="NCBIfam" id="NF002223">
    <property type="entry name" value="PRK01117.1"/>
    <property type="match status" value="1"/>
</dbReference>
<dbReference type="HAMAP" id="MF_00011">
    <property type="entry name" value="Adenylosucc_synth"/>
    <property type="match status" value="1"/>
</dbReference>
<dbReference type="GO" id="GO:0044208">
    <property type="term" value="P:'de novo' AMP biosynthetic process"/>
    <property type="evidence" value="ECO:0007669"/>
    <property type="project" value="UniProtKB-UniRule"/>
</dbReference>
<dbReference type="FunFam" id="1.10.300.10:FF:000001">
    <property type="entry name" value="Adenylosuccinate synthetase"/>
    <property type="match status" value="1"/>
</dbReference>
<comment type="pathway">
    <text evidence="8 9">Purine metabolism; AMP biosynthesis via de novo pathway; AMP from IMP: step 1/2.</text>
</comment>
<dbReference type="InterPro" id="IPR042109">
    <property type="entry name" value="Adenylosuccinate_synth_dom1"/>
</dbReference>
<keyword evidence="8" id="KW-0963">Cytoplasm</keyword>
<dbReference type="InterPro" id="IPR018220">
    <property type="entry name" value="Adenylosuccin_syn_GTP-bd"/>
</dbReference>
<comment type="catalytic activity">
    <reaction evidence="8 9">
        <text>IMP + L-aspartate + GTP = N(6)-(1,2-dicarboxyethyl)-AMP + GDP + phosphate + 2 H(+)</text>
        <dbReference type="Rhea" id="RHEA:15753"/>
        <dbReference type="ChEBI" id="CHEBI:15378"/>
        <dbReference type="ChEBI" id="CHEBI:29991"/>
        <dbReference type="ChEBI" id="CHEBI:37565"/>
        <dbReference type="ChEBI" id="CHEBI:43474"/>
        <dbReference type="ChEBI" id="CHEBI:57567"/>
        <dbReference type="ChEBI" id="CHEBI:58053"/>
        <dbReference type="ChEBI" id="CHEBI:58189"/>
        <dbReference type="EC" id="6.3.4.4"/>
    </reaction>
</comment>
<dbReference type="Gene3D" id="3.90.170.10">
    <property type="entry name" value="Adenylosuccinate Synthetase, subunit A, domain 3"/>
    <property type="match status" value="1"/>
</dbReference>
<dbReference type="EMBL" id="CP036276">
    <property type="protein sequence ID" value="QDU46824.1"/>
    <property type="molecule type" value="Genomic_DNA"/>
</dbReference>
<dbReference type="FunFam" id="3.90.170.10:FF:000001">
    <property type="entry name" value="Adenylosuccinate synthetase"/>
    <property type="match status" value="1"/>
</dbReference>
<dbReference type="Gene3D" id="3.40.440.10">
    <property type="entry name" value="Adenylosuccinate Synthetase, subunit A, domain 1"/>
    <property type="match status" value="1"/>
</dbReference>
<feature type="binding site" evidence="8">
    <location>
        <position position="42"/>
    </location>
    <ligand>
        <name>Mg(2+)</name>
        <dbReference type="ChEBI" id="CHEBI:18420"/>
    </ligand>
</feature>
<dbReference type="InterPro" id="IPR001114">
    <property type="entry name" value="Adenylosuccinate_synthetase"/>
</dbReference>
<keyword evidence="6 8" id="KW-0460">Magnesium</keyword>
<evidence type="ECO:0000256" key="9">
    <source>
        <dbReference type="RuleBase" id="RU000520"/>
    </source>
</evidence>
<keyword evidence="5 8" id="KW-0658">Purine biosynthesis</keyword>
<feature type="binding site" evidence="8">
    <location>
        <begin position="330"/>
        <end position="336"/>
    </location>
    <ligand>
        <name>substrate</name>
    </ligand>
</feature>
<dbReference type="GO" id="GO:0005525">
    <property type="term" value="F:GTP binding"/>
    <property type="evidence" value="ECO:0007669"/>
    <property type="project" value="UniProtKB-UniRule"/>
</dbReference>
<evidence type="ECO:0000313" key="10">
    <source>
        <dbReference type="EMBL" id="QDU46824.1"/>
    </source>
</evidence>
<protein>
    <recommendedName>
        <fullName evidence="8 9">Adenylosuccinate synthetase</fullName>
        <shortName evidence="8">AMPSase</shortName>
        <shortName evidence="8">AdSS</shortName>
        <ecNumber evidence="8 9">6.3.4.4</ecNumber>
    </recommendedName>
    <alternativeName>
        <fullName evidence="8">IMP--aspartate ligase</fullName>
    </alternativeName>
</protein>
<dbReference type="InterPro" id="IPR042110">
    <property type="entry name" value="Adenylosuccinate_synth_dom2"/>
</dbReference>
<name>A0A517ZWI0_9PLAN</name>
<proteinExistence type="inferred from homology"/>
<dbReference type="SMART" id="SM00788">
    <property type="entry name" value="Adenylsucc_synt"/>
    <property type="match status" value="1"/>
</dbReference>
<evidence type="ECO:0000256" key="4">
    <source>
        <dbReference type="ARBA" id="ARBA00022741"/>
    </source>
</evidence>
<evidence type="ECO:0000256" key="6">
    <source>
        <dbReference type="ARBA" id="ARBA00022842"/>
    </source>
</evidence>
<dbReference type="GO" id="GO:0000287">
    <property type="term" value="F:magnesium ion binding"/>
    <property type="evidence" value="ECO:0007669"/>
    <property type="project" value="UniProtKB-UniRule"/>
</dbReference>
<feature type="binding site" description="in other chain" evidence="8">
    <location>
        <begin position="42"/>
        <end position="45"/>
    </location>
    <ligand>
        <name>IMP</name>
        <dbReference type="ChEBI" id="CHEBI:58053"/>
        <note>ligand shared between dimeric partners</note>
    </ligand>
</feature>
<feature type="binding site" evidence="8">
    <location>
        <position position="172"/>
    </location>
    <ligand>
        <name>IMP</name>
        <dbReference type="ChEBI" id="CHEBI:58053"/>
        <note>ligand shared between dimeric partners</note>
    </ligand>
</feature>
<feature type="binding site" description="in other chain" evidence="8">
    <location>
        <position position="158"/>
    </location>
    <ligand>
        <name>IMP</name>
        <dbReference type="ChEBI" id="CHEBI:58053"/>
        <note>ligand shared between dimeric partners</note>
    </ligand>
</feature>
<keyword evidence="3 8" id="KW-0479">Metal-binding</keyword>
<dbReference type="GO" id="GO:0046040">
    <property type="term" value="P:IMP metabolic process"/>
    <property type="evidence" value="ECO:0007669"/>
    <property type="project" value="TreeGrafter"/>
</dbReference>
<feature type="binding site" evidence="8">
    <location>
        <begin position="362"/>
        <end position="364"/>
    </location>
    <ligand>
        <name>GTP</name>
        <dbReference type="ChEBI" id="CHEBI:37565"/>
    </ligand>
</feature>
<comment type="subcellular location">
    <subcellularLocation>
        <location evidence="8">Cytoplasm</location>
    </subcellularLocation>
</comment>
<dbReference type="InterPro" id="IPR042111">
    <property type="entry name" value="Adenylosuccinate_synth_dom3"/>
</dbReference>
<feature type="binding site" evidence="8">
    <location>
        <begin position="41"/>
        <end position="47"/>
    </location>
    <ligand>
        <name>GTP</name>
        <dbReference type="ChEBI" id="CHEBI:37565"/>
    </ligand>
</feature>
<dbReference type="GO" id="GO:0004019">
    <property type="term" value="F:adenylosuccinate synthase activity"/>
    <property type="evidence" value="ECO:0007669"/>
    <property type="project" value="UniProtKB-UniRule"/>
</dbReference>
<feature type="binding site" description="in other chain" evidence="8">
    <location>
        <position position="255"/>
    </location>
    <ligand>
        <name>IMP</name>
        <dbReference type="ChEBI" id="CHEBI:58053"/>
        <note>ligand shared between dimeric partners</note>
    </ligand>
</feature>
<dbReference type="AlphaFoldDB" id="A0A517ZWI0"/>
<feature type="active site" description="Proton donor" evidence="8">
    <location>
        <position position="70"/>
    </location>
</feature>
<reference evidence="10 11" key="1">
    <citation type="submission" date="2019-02" db="EMBL/GenBank/DDBJ databases">
        <title>Deep-cultivation of Planctomycetes and their phenomic and genomic characterization uncovers novel biology.</title>
        <authorList>
            <person name="Wiegand S."/>
            <person name="Jogler M."/>
            <person name="Boedeker C."/>
            <person name="Pinto D."/>
            <person name="Vollmers J."/>
            <person name="Rivas-Marin E."/>
            <person name="Kohn T."/>
            <person name="Peeters S.H."/>
            <person name="Heuer A."/>
            <person name="Rast P."/>
            <person name="Oberbeckmann S."/>
            <person name="Bunk B."/>
            <person name="Jeske O."/>
            <person name="Meyerdierks A."/>
            <person name="Storesund J.E."/>
            <person name="Kallscheuer N."/>
            <person name="Luecker S."/>
            <person name="Lage O.M."/>
            <person name="Pohl T."/>
            <person name="Merkel B.J."/>
            <person name="Hornburger P."/>
            <person name="Mueller R.-W."/>
            <person name="Bruemmer F."/>
            <person name="Labrenz M."/>
            <person name="Spormann A.M."/>
            <person name="Op den Camp H."/>
            <person name="Overmann J."/>
            <person name="Amann R."/>
            <person name="Jetten M.S.M."/>
            <person name="Mascher T."/>
            <person name="Medema M.H."/>
            <person name="Devos D.P."/>
            <person name="Kaster A.-K."/>
            <person name="Ovreas L."/>
            <person name="Rohde M."/>
            <person name="Galperin M.Y."/>
            <person name="Jogler C."/>
        </authorList>
    </citation>
    <scope>NUCLEOTIDE SEQUENCE [LARGE SCALE GENOMIC DNA]</scope>
    <source>
        <strain evidence="10 11">Mal52</strain>
    </source>
</reference>
<dbReference type="SUPFAM" id="SSF52540">
    <property type="entry name" value="P-loop containing nucleoside triphosphate hydrolases"/>
    <property type="match status" value="1"/>
</dbReference>
<feature type="binding site" evidence="8">
    <location>
        <position position="336"/>
    </location>
    <ligand>
        <name>GTP</name>
        <dbReference type="ChEBI" id="CHEBI:37565"/>
    </ligand>
</feature>
<dbReference type="NCBIfam" id="TIGR00184">
    <property type="entry name" value="purA"/>
    <property type="match status" value="1"/>
</dbReference>
<feature type="binding site" evidence="8">
    <location>
        <position position="69"/>
    </location>
    <ligand>
        <name>Mg(2+)</name>
        <dbReference type="ChEBI" id="CHEBI:18420"/>
    </ligand>
</feature>
<evidence type="ECO:0000256" key="7">
    <source>
        <dbReference type="ARBA" id="ARBA00023134"/>
    </source>
</evidence>
<dbReference type="KEGG" id="sdyn:Mal52_53460"/>
<evidence type="ECO:0000256" key="3">
    <source>
        <dbReference type="ARBA" id="ARBA00022723"/>
    </source>
</evidence>
<dbReference type="Gene3D" id="1.10.300.10">
    <property type="entry name" value="Adenylosuccinate Synthetase, subunit A, domain 2"/>
    <property type="match status" value="1"/>
</dbReference>
<dbReference type="PANTHER" id="PTHR11846">
    <property type="entry name" value="ADENYLOSUCCINATE SYNTHETASE"/>
    <property type="match status" value="1"/>
</dbReference>
<dbReference type="CDD" id="cd03108">
    <property type="entry name" value="AdSS"/>
    <property type="match status" value="1"/>
</dbReference>
<keyword evidence="2 8" id="KW-0436">Ligase</keyword>
<comment type="function">
    <text evidence="8">Plays an important role in the de novo pathway of purine nucleotide biosynthesis. Catalyzes the first committed step in the biosynthesis of AMP from IMP.</text>
</comment>
<keyword evidence="7 8" id="KW-0342">GTP-binding</keyword>
<organism evidence="10 11">
    <name type="scientific">Symmachiella dynata</name>
    <dbReference type="NCBI Taxonomy" id="2527995"/>
    <lineage>
        <taxon>Bacteria</taxon>
        <taxon>Pseudomonadati</taxon>
        <taxon>Planctomycetota</taxon>
        <taxon>Planctomycetia</taxon>
        <taxon>Planctomycetales</taxon>
        <taxon>Planctomycetaceae</taxon>
        <taxon>Symmachiella</taxon>
    </lineage>
</organism>
<dbReference type="InterPro" id="IPR027417">
    <property type="entry name" value="P-loop_NTPase"/>
</dbReference>
<feature type="binding site" description="in other chain" evidence="8">
    <location>
        <begin position="67"/>
        <end position="70"/>
    </location>
    <ligand>
        <name>IMP</name>
        <dbReference type="ChEBI" id="CHEBI:58053"/>
        <note>ligand shared between dimeric partners</note>
    </ligand>
</feature>
<feature type="binding site" evidence="8">
    <location>
        <begin position="69"/>
        <end position="71"/>
    </location>
    <ligand>
        <name>GTP</name>
        <dbReference type="ChEBI" id="CHEBI:37565"/>
    </ligand>
</feature>
<feature type="active site" description="Proton acceptor" evidence="8">
    <location>
        <position position="42"/>
    </location>
</feature>
<comment type="cofactor">
    <cofactor evidence="8">
        <name>Mg(2+)</name>
        <dbReference type="ChEBI" id="CHEBI:18420"/>
    </cofactor>
    <text evidence="8">Binds 1 Mg(2+) ion per subunit.</text>
</comment>
<dbReference type="PROSITE" id="PS01266">
    <property type="entry name" value="ADENYLOSUCCIN_SYN_1"/>
    <property type="match status" value="1"/>
</dbReference>
<dbReference type="EC" id="6.3.4.4" evidence="8 9"/>
<dbReference type="PANTHER" id="PTHR11846:SF0">
    <property type="entry name" value="ADENYLOSUCCINATE SYNTHETASE"/>
    <property type="match status" value="1"/>
</dbReference>
<keyword evidence="11" id="KW-1185">Reference proteome</keyword>
<comment type="subunit">
    <text evidence="1 8">Homodimer.</text>
</comment>
<evidence type="ECO:0000256" key="1">
    <source>
        <dbReference type="ARBA" id="ARBA00011738"/>
    </source>
</evidence>
<feature type="binding site" evidence="8">
    <location>
        <begin position="444"/>
        <end position="446"/>
    </location>
    <ligand>
        <name>GTP</name>
        <dbReference type="ChEBI" id="CHEBI:37565"/>
    </ligand>
</feature>
<dbReference type="GO" id="GO:0005737">
    <property type="term" value="C:cytoplasm"/>
    <property type="evidence" value="ECO:0007669"/>
    <property type="project" value="UniProtKB-SubCell"/>
</dbReference>